<name>A0A095DEI9_CRYD2</name>
<dbReference type="OrthoDB" id="2558413at2759"/>
<dbReference type="RefSeq" id="XP_062884903.1">
    <property type="nucleotide sequence ID" value="XM_063028948.1"/>
</dbReference>
<proteinExistence type="predicted"/>
<dbReference type="GeneID" id="88181223"/>
<dbReference type="Proteomes" id="UP000029445">
    <property type="component" value="Chromosome 13"/>
</dbReference>
<gene>
    <name evidence="1" type="ORF">CNBG_5054</name>
</gene>
<sequence length="87" mass="8946">MTCSGNPSNCDFCGKTQVDCAKSEVHGCTTEPSNCSVCEGKGCVALECTGNTNTCPSCKGTFSSCRKAQFSDAAEGIEPARRPAPTA</sequence>
<dbReference type="EMBL" id="CP025771">
    <property type="protein sequence ID" value="KGB79216.1"/>
    <property type="molecule type" value="Genomic_DNA"/>
</dbReference>
<organism evidence="1 2">
    <name type="scientific">Cryptococcus deuterogattii (strain R265)</name>
    <name type="common">Cryptococcus gattii VGII (strain R265)</name>
    <dbReference type="NCBI Taxonomy" id="294750"/>
    <lineage>
        <taxon>Eukaryota</taxon>
        <taxon>Fungi</taxon>
        <taxon>Dikarya</taxon>
        <taxon>Basidiomycota</taxon>
        <taxon>Agaricomycotina</taxon>
        <taxon>Tremellomycetes</taxon>
        <taxon>Tremellales</taxon>
        <taxon>Cryptococcaceae</taxon>
        <taxon>Cryptococcus</taxon>
        <taxon>Cryptococcus gattii species complex</taxon>
    </lineage>
</organism>
<evidence type="ECO:0000313" key="2">
    <source>
        <dbReference type="Proteomes" id="UP000029445"/>
    </source>
</evidence>
<keyword evidence="2" id="KW-1185">Reference proteome</keyword>
<accession>A0A095DEI9</accession>
<reference evidence="1 2" key="2">
    <citation type="journal article" date="2018" name="Proc. Natl. Acad. Sci.">
        <title>RNAi is a critical determinant of centromere evolution in closely related fungi.</title>
        <authorList>
            <person name="Yadav V."/>
            <person name="Sun S."/>
            <person name="Billmyre R.B."/>
            <person name="Thimmappa B.C."/>
            <person name="Shea T."/>
            <person name="Lintner R."/>
            <person name="Bakkeren G."/>
            <person name="Cuomo C.A."/>
            <person name="Heitman J."/>
            <person name="Sanyal K."/>
        </authorList>
    </citation>
    <scope>NUCLEOTIDE SEQUENCE [LARGE SCALE GENOMIC DNA]</scope>
    <source>
        <strain evidence="1 2">R265</strain>
    </source>
</reference>
<dbReference type="AlphaFoldDB" id="A0A095DEI9"/>
<protein>
    <submittedName>
        <fullName evidence="1">Uncharacterized protein</fullName>
    </submittedName>
</protein>
<dbReference type="VEuPathDB" id="FungiDB:CNBG_5054"/>
<dbReference type="HOGENOM" id="CLU_2497842_0_0_1"/>
<dbReference type="KEGG" id="cdeu:CNBG_5054"/>
<reference evidence="1 2" key="1">
    <citation type="journal article" date="2011" name="MBio">
        <title>Genome variation in Cryptococcus gattii, an emerging pathogen of immunocompetent hosts.</title>
        <authorList>
            <person name="D'Souza C.A."/>
            <person name="Kronstad J.W."/>
            <person name="Taylor G."/>
            <person name="Warren R."/>
            <person name="Yuen M."/>
            <person name="Hu G."/>
            <person name="Jung W.H."/>
            <person name="Sham A."/>
            <person name="Kidd S.E."/>
            <person name="Tangen K."/>
            <person name="Lee N."/>
            <person name="Zeilmaker T."/>
            <person name="Sawkins J."/>
            <person name="McVicker G."/>
            <person name="Shah S."/>
            <person name="Gnerre S."/>
            <person name="Griggs A."/>
            <person name="Zeng Q."/>
            <person name="Bartlett K."/>
            <person name="Li W."/>
            <person name="Wang X."/>
            <person name="Heitman J."/>
            <person name="Stajich J.E."/>
            <person name="Fraser J.A."/>
            <person name="Meyer W."/>
            <person name="Carter D."/>
            <person name="Schein J."/>
            <person name="Krzywinski M."/>
            <person name="Kwon-Chung K.J."/>
            <person name="Varma A."/>
            <person name="Wang J."/>
            <person name="Brunham R."/>
            <person name="Fyfe M."/>
            <person name="Ouellette B.F."/>
            <person name="Siddiqui A."/>
            <person name="Marra M."/>
            <person name="Jones S."/>
            <person name="Holt R."/>
            <person name="Birren B.W."/>
            <person name="Galagan J.E."/>
            <person name="Cuomo C.A."/>
        </authorList>
    </citation>
    <scope>NUCLEOTIDE SEQUENCE [LARGE SCALE GENOMIC DNA]</scope>
    <source>
        <strain evidence="1 2">R265</strain>
    </source>
</reference>
<evidence type="ECO:0000313" key="1">
    <source>
        <dbReference type="EMBL" id="KGB79216.1"/>
    </source>
</evidence>
<dbReference type="OMA" id="DCAKHEV"/>